<dbReference type="InterPro" id="IPR046938">
    <property type="entry name" value="DNA_clamp_sf"/>
</dbReference>
<dbReference type="Pfam" id="PF02768">
    <property type="entry name" value="DNA_pol3_beta_3"/>
    <property type="match status" value="1"/>
</dbReference>
<evidence type="ECO:0000256" key="10">
    <source>
        <dbReference type="PIRNR" id="PIRNR000804"/>
    </source>
</evidence>
<evidence type="ECO:0000256" key="4">
    <source>
        <dbReference type="ARBA" id="ARBA00022490"/>
    </source>
</evidence>
<proteinExistence type="inferred from homology"/>
<dbReference type="PIRSF" id="PIRSF000804">
    <property type="entry name" value="DNA_pol_III_b"/>
    <property type="match status" value="1"/>
</dbReference>
<dbReference type="SUPFAM" id="SSF55979">
    <property type="entry name" value="DNA clamp"/>
    <property type="match status" value="3"/>
</dbReference>
<feature type="domain" description="DNA polymerase III beta sliding clamp central" evidence="12">
    <location>
        <begin position="131"/>
        <end position="243"/>
    </location>
</feature>
<evidence type="ECO:0000256" key="2">
    <source>
        <dbReference type="ARBA" id="ARBA00010752"/>
    </source>
</evidence>
<dbReference type="GO" id="GO:0008408">
    <property type="term" value="F:3'-5' exonuclease activity"/>
    <property type="evidence" value="ECO:0007669"/>
    <property type="project" value="InterPro"/>
</dbReference>
<dbReference type="InterPro" id="IPR022637">
    <property type="entry name" value="DNA_polIII_beta_cen"/>
</dbReference>
<feature type="domain" description="DNA polymerase III beta sliding clamp C-terminal" evidence="13">
    <location>
        <begin position="246"/>
        <end position="362"/>
    </location>
</feature>
<evidence type="ECO:0000259" key="12">
    <source>
        <dbReference type="Pfam" id="PF02767"/>
    </source>
</evidence>
<comment type="function">
    <text evidence="10">Confers DNA tethering and processivity to DNA polymerases and other proteins. Acts as a clamp, forming a ring around DNA (a reaction catalyzed by the clamp-loading complex) which diffuses in an ATP-independent manner freely and bidirectionally along dsDNA. Initially characterized for its ability to contact the catalytic subunit of DNA polymerase III (Pol III), a complex, multichain enzyme responsible for most of the replicative synthesis in bacteria; Pol III exhibits 3'-5' exonuclease proofreading activity. The beta chain is required for initiation of replication as well as for processivity of DNA replication.</text>
</comment>
<dbReference type="RefSeq" id="WP_264842529.1">
    <property type="nucleotide sequence ID" value="NZ_AP025628.1"/>
</dbReference>
<dbReference type="CDD" id="cd00140">
    <property type="entry name" value="beta_clamp"/>
    <property type="match status" value="1"/>
</dbReference>
<dbReference type="GO" id="GO:0005737">
    <property type="term" value="C:cytoplasm"/>
    <property type="evidence" value="ECO:0007669"/>
    <property type="project" value="UniProtKB-SubCell"/>
</dbReference>
<keyword evidence="8 10" id="KW-0239">DNA-directed DNA polymerase</keyword>
<keyword evidence="7 10" id="KW-0235">DNA replication</keyword>
<protein>
    <recommendedName>
        <fullName evidence="3 10">Beta sliding clamp</fullName>
    </recommendedName>
</protein>
<dbReference type="Pfam" id="PF02767">
    <property type="entry name" value="DNA_pol3_beta_2"/>
    <property type="match status" value="1"/>
</dbReference>
<evidence type="ECO:0000259" key="11">
    <source>
        <dbReference type="Pfam" id="PF00712"/>
    </source>
</evidence>
<feature type="domain" description="DNA polymerase III beta sliding clamp N-terminal" evidence="11">
    <location>
        <begin position="1"/>
        <end position="121"/>
    </location>
</feature>
<keyword evidence="9" id="KW-0238">DNA-binding</keyword>
<organism evidence="14 15">
    <name type="scientific">Caldinitratiruptor microaerophilus</name>
    <dbReference type="NCBI Taxonomy" id="671077"/>
    <lineage>
        <taxon>Bacteria</taxon>
        <taxon>Bacillati</taxon>
        <taxon>Bacillota</taxon>
        <taxon>Clostridia</taxon>
        <taxon>Eubacteriales</taxon>
        <taxon>Symbiobacteriaceae</taxon>
        <taxon>Caldinitratiruptor</taxon>
    </lineage>
</organism>
<comment type="subcellular location">
    <subcellularLocation>
        <location evidence="1 10">Cytoplasm</location>
    </subcellularLocation>
</comment>
<name>A0AA35G9A3_9FIRM</name>
<accession>A0AA35G9A3</accession>
<dbReference type="EMBL" id="AP025628">
    <property type="protein sequence ID" value="BDG61896.1"/>
    <property type="molecule type" value="Genomic_DNA"/>
</dbReference>
<evidence type="ECO:0000313" key="14">
    <source>
        <dbReference type="EMBL" id="BDG61896.1"/>
    </source>
</evidence>
<dbReference type="InterPro" id="IPR022634">
    <property type="entry name" value="DNA_polIII_beta_N"/>
</dbReference>
<dbReference type="NCBIfam" id="TIGR00663">
    <property type="entry name" value="dnan"/>
    <property type="match status" value="1"/>
</dbReference>
<reference evidence="14" key="1">
    <citation type="submission" date="2022-03" db="EMBL/GenBank/DDBJ databases">
        <title>Complete genome sequence of Caldinitratiruptor microaerophilus.</title>
        <authorList>
            <person name="Mukaiyama R."/>
            <person name="Nishiyama T."/>
            <person name="Ueda K."/>
        </authorList>
    </citation>
    <scope>NUCLEOTIDE SEQUENCE</scope>
    <source>
        <strain evidence="14">JCM 16183</strain>
    </source>
</reference>
<dbReference type="KEGG" id="cmic:caldi_29860"/>
<keyword evidence="15" id="KW-1185">Reference proteome</keyword>
<dbReference type="Proteomes" id="UP001163687">
    <property type="component" value="Chromosome"/>
</dbReference>
<evidence type="ECO:0000256" key="7">
    <source>
        <dbReference type="ARBA" id="ARBA00022705"/>
    </source>
</evidence>
<evidence type="ECO:0000256" key="5">
    <source>
        <dbReference type="ARBA" id="ARBA00022679"/>
    </source>
</evidence>
<comment type="subunit">
    <text evidence="10">Forms a ring-shaped head-to-tail homodimer around DNA.</text>
</comment>
<dbReference type="GO" id="GO:0006271">
    <property type="term" value="P:DNA strand elongation involved in DNA replication"/>
    <property type="evidence" value="ECO:0007669"/>
    <property type="project" value="TreeGrafter"/>
</dbReference>
<keyword evidence="6 10" id="KW-0548">Nucleotidyltransferase</keyword>
<sequence length="365" mass="39468">MRVRVETRALREALATAGRAVASRASIPVLSSVLLGAHADGLSITGYDLALGITARVRAAEVEREGVGCLPARPLLAMVDRLDAAEVAIDWDEERCVAEITWAGGRYRLSGFSAADYPSLPPPRGGPALRLAVETIRHMIGQTIVAVASGSDKAHLQGVHLRGGSDELLAMSSDQVRVALKLVRGQKPAVPFEVTVPAAACRALLAVLPDEGEVAVYVVEQALVWDTPEVTVVARGMDGRYPDLARVVPTRYGPAFEADRRAFAEALERAAAAADAVDLRLVHGEVQMTAQNDLGTYEESMQADVRLEEGDAFTIRFNPRYLVDGLKALHGERVRQEFIDARQPSRLIDPDDDSYQYVVLPIVVF</sequence>
<dbReference type="Gene3D" id="3.10.150.10">
    <property type="entry name" value="DNA Polymerase III, subunit A, domain 2"/>
    <property type="match status" value="1"/>
</dbReference>
<evidence type="ECO:0000256" key="8">
    <source>
        <dbReference type="ARBA" id="ARBA00022932"/>
    </source>
</evidence>
<evidence type="ECO:0000256" key="9">
    <source>
        <dbReference type="ARBA" id="ARBA00023125"/>
    </source>
</evidence>
<keyword evidence="5 10" id="KW-0808">Transferase</keyword>
<evidence type="ECO:0000256" key="3">
    <source>
        <dbReference type="ARBA" id="ARBA00021035"/>
    </source>
</evidence>
<dbReference type="GO" id="GO:0009360">
    <property type="term" value="C:DNA polymerase III complex"/>
    <property type="evidence" value="ECO:0007669"/>
    <property type="project" value="InterPro"/>
</dbReference>
<dbReference type="InterPro" id="IPR001001">
    <property type="entry name" value="DNA_polIII_beta"/>
</dbReference>
<dbReference type="GO" id="GO:0003677">
    <property type="term" value="F:DNA binding"/>
    <property type="evidence" value="ECO:0007669"/>
    <property type="project" value="UniProtKB-UniRule"/>
</dbReference>
<dbReference type="Pfam" id="PF00712">
    <property type="entry name" value="DNA_pol3_beta"/>
    <property type="match status" value="1"/>
</dbReference>
<keyword evidence="4 10" id="KW-0963">Cytoplasm</keyword>
<dbReference type="SMART" id="SM00480">
    <property type="entry name" value="POL3Bc"/>
    <property type="match status" value="1"/>
</dbReference>
<evidence type="ECO:0000256" key="1">
    <source>
        <dbReference type="ARBA" id="ARBA00004496"/>
    </source>
</evidence>
<evidence type="ECO:0000259" key="13">
    <source>
        <dbReference type="Pfam" id="PF02768"/>
    </source>
</evidence>
<dbReference type="GO" id="GO:0003887">
    <property type="term" value="F:DNA-directed DNA polymerase activity"/>
    <property type="evidence" value="ECO:0007669"/>
    <property type="project" value="UniProtKB-UniRule"/>
</dbReference>
<dbReference type="InterPro" id="IPR022635">
    <property type="entry name" value="DNA_polIII_beta_C"/>
</dbReference>
<comment type="similarity">
    <text evidence="2 10">Belongs to the beta sliding clamp family.</text>
</comment>
<dbReference type="PANTHER" id="PTHR30478">
    <property type="entry name" value="DNA POLYMERASE III SUBUNIT BETA"/>
    <property type="match status" value="1"/>
</dbReference>
<evidence type="ECO:0000256" key="6">
    <source>
        <dbReference type="ARBA" id="ARBA00022695"/>
    </source>
</evidence>
<dbReference type="AlphaFoldDB" id="A0AA35G9A3"/>
<dbReference type="Gene3D" id="3.70.10.10">
    <property type="match status" value="1"/>
</dbReference>
<dbReference type="PANTHER" id="PTHR30478:SF0">
    <property type="entry name" value="BETA SLIDING CLAMP"/>
    <property type="match status" value="1"/>
</dbReference>
<gene>
    <name evidence="14" type="primary">dnaN</name>
    <name evidence="14" type="ORF">caldi_29860</name>
</gene>
<evidence type="ECO:0000313" key="15">
    <source>
        <dbReference type="Proteomes" id="UP001163687"/>
    </source>
</evidence>